<dbReference type="EMBL" id="JASBWT010000027">
    <property type="protein sequence ID" value="KAJ9094103.1"/>
    <property type="molecule type" value="Genomic_DNA"/>
</dbReference>
<protein>
    <submittedName>
        <fullName evidence="1">Uncharacterized protein</fullName>
    </submittedName>
</protein>
<sequence length="499" mass="57834">MNVRSQVRTARKLRPITNFLGNQQFKRTLQRKLEQQTSKTCKTNKKSGIDGLYVVGPDYELARYERLVKAEAKEKGWKVPNKKELQRKAAKMRDTEACKQYRWIGDRVQGNLVRNAMDRLDAAVADFEVAIANDNFADNQDDPMNWADEARILGFMQGFMPSHDNVELLSEMYPGCFKEIPTNYSLHRIGIWKRFAQEERMLAEELLNYAAQPRQKHCSEMEWPRGKNHVTLVTLEDTAGTLIYGRHIGLIHANDVFSDAVEVYTRLKDINRAKINDLIRPTPADPGEEDLKHPSQDNGLHQQMIVEGEGEPDDVSASLKDRLRGDVGAEKCPSCFYKLTNEPFQKYDLMMTIDGNFSWKRLARVDQDYGRQYDDSALRIPTPIVDQHDEKVVQNGKKKAQHTDEQGEDSQERCSETKREVTKTISKHIEETGIVTLVCRHGVVWKYVDMVKAQQDFSPLAYCERFGERNSDRLRYRMHPQADLELKQDAQCRRERERY</sequence>
<accession>A0ACC2V422</accession>
<evidence type="ECO:0000313" key="2">
    <source>
        <dbReference type="Proteomes" id="UP001227268"/>
    </source>
</evidence>
<name>A0ACC2V422_9TREE</name>
<evidence type="ECO:0000313" key="1">
    <source>
        <dbReference type="EMBL" id="KAJ9094103.1"/>
    </source>
</evidence>
<dbReference type="Proteomes" id="UP001227268">
    <property type="component" value="Unassembled WGS sequence"/>
</dbReference>
<keyword evidence="2" id="KW-1185">Reference proteome</keyword>
<comment type="caution">
    <text evidence="1">The sequence shown here is derived from an EMBL/GenBank/DDBJ whole genome shotgun (WGS) entry which is preliminary data.</text>
</comment>
<proteinExistence type="predicted"/>
<reference evidence="1" key="1">
    <citation type="submission" date="2023-04" db="EMBL/GenBank/DDBJ databases">
        <title>Draft Genome sequencing of Naganishia species isolated from polar environments using Oxford Nanopore Technology.</title>
        <authorList>
            <person name="Leo P."/>
            <person name="Venkateswaran K."/>
        </authorList>
    </citation>
    <scope>NUCLEOTIDE SEQUENCE</scope>
    <source>
        <strain evidence="1">MNA-CCFEE 5423</strain>
    </source>
</reference>
<organism evidence="1 2">
    <name type="scientific">Naganishia friedmannii</name>
    <dbReference type="NCBI Taxonomy" id="89922"/>
    <lineage>
        <taxon>Eukaryota</taxon>
        <taxon>Fungi</taxon>
        <taxon>Dikarya</taxon>
        <taxon>Basidiomycota</taxon>
        <taxon>Agaricomycotina</taxon>
        <taxon>Tremellomycetes</taxon>
        <taxon>Filobasidiales</taxon>
        <taxon>Filobasidiaceae</taxon>
        <taxon>Naganishia</taxon>
    </lineage>
</organism>
<gene>
    <name evidence="1" type="ORF">QFC21_006204</name>
</gene>